<dbReference type="InterPro" id="IPR001296">
    <property type="entry name" value="Glyco_trans_1"/>
</dbReference>
<dbReference type="Gene3D" id="3.40.50.2000">
    <property type="entry name" value="Glycogen Phosphorylase B"/>
    <property type="match status" value="2"/>
</dbReference>
<gene>
    <name evidence="3" type="ORF">CPZ25_007625</name>
</gene>
<evidence type="ECO:0000259" key="1">
    <source>
        <dbReference type="Pfam" id="PF00534"/>
    </source>
</evidence>
<proteinExistence type="predicted"/>
<feature type="domain" description="Glycosyltransferase subfamily 4-like N-terminal" evidence="2">
    <location>
        <begin position="39"/>
        <end position="158"/>
    </location>
</feature>
<feature type="domain" description="Glycosyl transferase family 1" evidence="1">
    <location>
        <begin position="185"/>
        <end position="337"/>
    </location>
</feature>
<keyword evidence="3" id="KW-0808">Transferase</keyword>
<dbReference type="AlphaFoldDB" id="A0A4P9C8V9"/>
<dbReference type="RefSeq" id="WP_096920454.1">
    <property type="nucleotide sequence ID" value="NZ_CABJDW020000003.1"/>
</dbReference>
<protein>
    <submittedName>
        <fullName evidence="3">Glycosyltransferase family 1 protein</fullName>
    </submittedName>
</protein>
<accession>A0A4P9C8V9</accession>
<organism evidence="3 4">
    <name type="scientific">Eubacterium maltosivorans</name>
    <dbReference type="NCBI Taxonomy" id="2041044"/>
    <lineage>
        <taxon>Bacteria</taxon>
        <taxon>Bacillati</taxon>
        <taxon>Bacillota</taxon>
        <taxon>Clostridia</taxon>
        <taxon>Eubacteriales</taxon>
        <taxon>Eubacteriaceae</taxon>
        <taxon>Eubacterium</taxon>
    </lineage>
</organism>
<dbReference type="InterPro" id="IPR050194">
    <property type="entry name" value="Glycosyltransferase_grp1"/>
</dbReference>
<dbReference type="Pfam" id="PF13439">
    <property type="entry name" value="Glyco_transf_4"/>
    <property type="match status" value="1"/>
</dbReference>
<evidence type="ECO:0000313" key="3">
    <source>
        <dbReference type="EMBL" id="QCT71201.1"/>
    </source>
</evidence>
<dbReference type="InterPro" id="IPR028098">
    <property type="entry name" value="Glyco_trans_4-like_N"/>
</dbReference>
<dbReference type="PANTHER" id="PTHR45947">
    <property type="entry name" value="SULFOQUINOVOSYL TRANSFERASE SQD2"/>
    <property type="match status" value="1"/>
</dbReference>
<dbReference type="PANTHER" id="PTHR45947:SF3">
    <property type="entry name" value="SULFOQUINOVOSYL TRANSFERASE SQD2"/>
    <property type="match status" value="1"/>
</dbReference>
<evidence type="ECO:0000259" key="2">
    <source>
        <dbReference type="Pfam" id="PF13439"/>
    </source>
</evidence>
<dbReference type="Pfam" id="PF00534">
    <property type="entry name" value="Glycos_transf_1"/>
    <property type="match status" value="1"/>
</dbReference>
<dbReference type="EMBL" id="CP029487">
    <property type="protein sequence ID" value="QCT71201.1"/>
    <property type="molecule type" value="Genomic_DNA"/>
</dbReference>
<keyword evidence="4" id="KW-1185">Reference proteome</keyword>
<reference evidence="3 4" key="1">
    <citation type="submission" date="2018-05" db="EMBL/GenBank/DDBJ databases">
        <title>Genome comparison of Eubacterium sp.</title>
        <authorList>
            <person name="Feng Y."/>
            <person name="Sanchez-Andrea I."/>
            <person name="Stams A.J.M."/>
            <person name="De Vos W.M."/>
        </authorList>
    </citation>
    <scope>NUCLEOTIDE SEQUENCE [LARGE SCALE GENOMIC DNA]</scope>
    <source>
        <strain evidence="3 4">YI</strain>
    </source>
</reference>
<dbReference type="KEGG" id="emt:CPZ25_007625"/>
<dbReference type="Proteomes" id="UP000218387">
    <property type="component" value="Chromosome"/>
</dbReference>
<evidence type="ECO:0000313" key="4">
    <source>
        <dbReference type="Proteomes" id="UP000218387"/>
    </source>
</evidence>
<name>A0A4P9C8V9_EUBML</name>
<dbReference type="GO" id="GO:0016757">
    <property type="term" value="F:glycosyltransferase activity"/>
    <property type="evidence" value="ECO:0007669"/>
    <property type="project" value="TreeGrafter"/>
</dbReference>
<dbReference type="SUPFAM" id="SSF53756">
    <property type="entry name" value="UDP-Glycosyltransferase/glycogen phosphorylase"/>
    <property type="match status" value="1"/>
</dbReference>
<sequence>MRENKNMKILHFNSNISKNSGVLSVIMNYYKTINKDAIQFDFLYFRDSDISYKDEIKKLGGRVYAICDPKNVVLFRKQLKNFLKLHQNEYDIVHIHDSIFARFMYNVLKKNGVKCVIIHSHATNYSDRKISTIRNSLLCHNIYKYADALFACSQAAGKFMFCGKKFYVMNNAIITTNFRFSEEKRAEIRKKMNIKDKFVVGHVGAFVNQKNHTFLLEIFKEILKKNKNSVLLLIGDGPLFQDIVEKVKLLKIEDKVVFLGKRSDVNDLYQAMDIFILPSLFEGLPMVGVEAQCSSLPIIMSTEITEEAGIRQFKFLKLTDDANIWAEKTIKMYKNNQRNKEKALEAITSHGFNIEVESEKLESKYFELILR</sequence>